<dbReference type="RefSeq" id="WP_257743461.1">
    <property type="nucleotide sequence ID" value="NZ_CP096115.1"/>
</dbReference>
<dbReference type="KEGG" id="mend:L6E24_04130"/>
<accession>A0A9E7PT22</accession>
<evidence type="ECO:0000313" key="2">
    <source>
        <dbReference type="Proteomes" id="UP001060368"/>
    </source>
</evidence>
<proteinExistence type="predicted"/>
<evidence type="ECO:0000313" key="1">
    <source>
        <dbReference type="EMBL" id="UUX93322.1"/>
    </source>
</evidence>
<evidence type="ECO:0008006" key="3">
    <source>
        <dbReference type="Google" id="ProtNLM"/>
    </source>
</evidence>
<dbReference type="Proteomes" id="UP001060368">
    <property type="component" value="Chromosome"/>
</dbReference>
<dbReference type="GeneID" id="74306856"/>
<protein>
    <recommendedName>
        <fullName evidence="3">Lipoprotein</fullName>
    </recommendedName>
</protein>
<name>A0A9E7PT22_9EURY</name>
<sequence>MVLINSKLKFFSVLLLLIACFALSAGCTGENPAVMPDPDSVTVSGTGSKKTGMSLNDGTYLLTKDFSEDYDAVPLPYQDGEYDGTVTAKIEKSNNYLLNINCDRKWNISVKKA</sequence>
<organism evidence="1 2">
    <name type="scientific">Methanoplanus endosymbiosus</name>
    <dbReference type="NCBI Taxonomy" id="33865"/>
    <lineage>
        <taxon>Archaea</taxon>
        <taxon>Methanobacteriati</taxon>
        <taxon>Methanobacteriota</taxon>
        <taxon>Stenosarchaea group</taxon>
        <taxon>Methanomicrobia</taxon>
        <taxon>Methanomicrobiales</taxon>
        <taxon>Methanomicrobiaceae</taxon>
        <taxon>Methanoplanus</taxon>
    </lineage>
</organism>
<keyword evidence="2" id="KW-1185">Reference proteome</keyword>
<dbReference type="EMBL" id="CP096115">
    <property type="protein sequence ID" value="UUX93322.1"/>
    <property type="molecule type" value="Genomic_DNA"/>
</dbReference>
<gene>
    <name evidence="1" type="ORF">L6E24_04130</name>
</gene>
<dbReference type="PROSITE" id="PS51257">
    <property type="entry name" value="PROKAR_LIPOPROTEIN"/>
    <property type="match status" value="1"/>
</dbReference>
<reference evidence="1" key="1">
    <citation type="submission" date="2022-04" db="EMBL/GenBank/DDBJ databases">
        <title>Complete genome of Methanoplanus endosymbiosus DSM 3599.</title>
        <authorList>
            <person name="Chen S.-C."/>
            <person name="You Y.-T."/>
            <person name="Zhou Y.-Z."/>
            <person name="Lai M.-C."/>
        </authorList>
    </citation>
    <scope>NUCLEOTIDE SEQUENCE</scope>
    <source>
        <strain evidence="1">DSM 3599</strain>
    </source>
</reference>
<dbReference type="AlphaFoldDB" id="A0A9E7PT22"/>